<dbReference type="InterPro" id="IPR035914">
    <property type="entry name" value="Sperma_CUB_dom_sf"/>
</dbReference>
<dbReference type="PROSITE" id="PS01180">
    <property type="entry name" value="CUB"/>
    <property type="match status" value="1"/>
</dbReference>
<feature type="disulfide bond" evidence="3">
    <location>
        <begin position="54"/>
        <end position="71"/>
    </location>
</feature>
<dbReference type="SUPFAM" id="SSF49854">
    <property type="entry name" value="Spermadhesin, CUB domain"/>
    <property type="match status" value="1"/>
</dbReference>
<name>A0ABN8QLI3_9CNID</name>
<sequence>VSCGSVVNNTLKSPPNPDGVYGYRVNCSYNVSIPDGKVMRLKFPIFDLESDSGCRIHYLKITNGFEKGQYCGNQLMGRNLVVSGNYVVLTFHRVALLENKRDFEIFFAPEIPSKSK</sequence>
<evidence type="ECO:0000256" key="2">
    <source>
        <dbReference type="ARBA" id="ARBA00023157"/>
    </source>
</evidence>
<dbReference type="Proteomes" id="UP001159405">
    <property type="component" value="Unassembled WGS sequence"/>
</dbReference>
<keyword evidence="2 3" id="KW-1015">Disulfide bond</keyword>
<keyword evidence="6" id="KW-1185">Reference proteome</keyword>
<dbReference type="EMBL" id="CALNXK010000138">
    <property type="protein sequence ID" value="CAH3166814.1"/>
    <property type="molecule type" value="Genomic_DNA"/>
</dbReference>
<comment type="caution">
    <text evidence="5">The sequence shown here is derived from an EMBL/GenBank/DDBJ whole genome shotgun (WGS) entry which is preliminary data.</text>
</comment>
<evidence type="ECO:0000313" key="6">
    <source>
        <dbReference type="Proteomes" id="UP001159405"/>
    </source>
</evidence>
<evidence type="ECO:0000256" key="3">
    <source>
        <dbReference type="PROSITE-ProRule" id="PRU00059"/>
    </source>
</evidence>
<comment type="caution">
    <text evidence="3">Lacks conserved residue(s) required for the propagation of feature annotation.</text>
</comment>
<reference evidence="5 6" key="1">
    <citation type="submission" date="2022-05" db="EMBL/GenBank/DDBJ databases">
        <authorList>
            <consortium name="Genoscope - CEA"/>
            <person name="William W."/>
        </authorList>
    </citation>
    <scope>NUCLEOTIDE SEQUENCE [LARGE SCALE GENOMIC DNA]</scope>
</reference>
<dbReference type="Gene3D" id="2.60.120.290">
    <property type="entry name" value="Spermadhesin, CUB domain"/>
    <property type="match status" value="1"/>
</dbReference>
<dbReference type="SMART" id="SM00042">
    <property type="entry name" value="CUB"/>
    <property type="match status" value="1"/>
</dbReference>
<accession>A0ABN8QLI3</accession>
<feature type="domain" description="CUB" evidence="4">
    <location>
        <begin position="1"/>
        <end position="110"/>
    </location>
</feature>
<dbReference type="PANTHER" id="PTHR24251">
    <property type="entry name" value="OVOCHYMASE-RELATED"/>
    <property type="match status" value="1"/>
</dbReference>
<evidence type="ECO:0000313" key="5">
    <source>
        <dbReference type="EMBL" id="CAH3166814.1"/>
    </source>
</evidence>
<evidence type="ECO:0000259" key="4">
    <source>
        <dbReference type="PROSITE" id="PS01180"/>
    </source>
</evidence>
<protein>
    <recommendedName>
        <fullName evidence="4">CUB domain-containing protein</fullName>
    </recommendedName>
</protein>
<feature type="non-terminal residue" evidence="5">
    <location>
        <position position="1"/>
    </location>
</feature>
<dbReference type="Pfam" id="PF00431">
    <property type="entry name" value="CUB"/>
    <property type="match status" value="1"/>
</dbReference>
<dbReference type="CDD" id="cd00041">
    <property type="entry name" value="CUB"/>
    <property type="match status" value="1"/>
</dbReference>
<evidence type="ECO:0000256" key="1">
    <source>
        <dbReference type="ARBA" id="ARBA00022737"/>
    </source>
</evidence>
<keyword evidence="1" id="KW-0677">Repeat</keyword>
<gene>
    <name evidence="5" type="ORF">PLOB_00007869</name>
</gene>
<organism evidence="5 6">
    <name type="scientific">Porites lobata</name>
    <dbReference type="NCBI Taxonomy" id="104759"/>
    <lineage>
        <taxon>Eukaryota</taxon>
        <taxon>Metazoa</taxon>
        <taxon>Cnidaria</taxon>
        <taxon>Anthozoa</taxon>
        <taxon>Hexacorallia</taxon>
        <taxon>Scleractinia</taxon>
        <taxon>Fungiina</taxon>
        <taxon>Poritidae</taxon>
        <taxon>Porites</taxon>
    </lineage>
</organism>
<dbReference type="InterPro" id="IPR000859">
    <property type="entry name" value="CUB_dom"/>
</dbReference>
<proteinExistence type="predicted"/>
<dbReference type="PANTHER" id="PTHR24251:SF37">
    <property type="entry name" value="CUB DOMAIN-CONTAINING PROTEIN"/>
    <property type="match status" value="1"/>
</dbReference>